<dbReference type="InterPro" id="IPR040547">
    <property type="entry name" value="CdiI"/>
</dbReference>
<name>A0ABV8NCK6_9ACTN</name>
<accession>A0ABV8NCK6</accession>
<keyword evidence="3" id="KW-1185">Reference proteome</keyword>
<protein>
    <submittedName>
        <fullName evidence="2">Contact-dependent growth inhibition system immunity protein</fullName>
    </submittedName>
</protein>
<dbReference type="Proteomes" id="UP001595871">
    <property type="component" value="Unassembled WGS sequence"/>
</dbReference>
<evidence type="ECO:0000256" key="1">
    <source>
        <dbReference type="SAM" id="MobiDB-lite"/>
    </source>
</evidence>
<evidence type="ECO:0000313" key="2">
    <source>
        <dbReference type="EMBL" id="MFC4191002.1"/>
    </source>
</evidence>
<evidence type="ECO:0000313" key="3">
    <source>
        <dbReference type="Proteomes" id="UP001595871"/>
    </source>
</evidence>
<sequence>MRLPRAGRTRLPSADDTRLVAPAHALRRRPVGEPTTEDVRLSMGQDIGLPYLLPLALEVRQVHSTPMQDVHPWRGRPAHLRQRAPAPFRQPLRAAEETLTP</sequence>
<dbReference type="EMBL" id="JBHSCF010000063">
    <property type="protein sequence ID" value="MFC4191002.1"/>
    <property type="molecule type" value="Genomic_DNA"/>
</dbReference>
<feature type="compositionally biased region" description="Basic residues" evidence="1">
    <location>
        <begin position="73"/>
        <end position="82"/>
    </location>
</feature>
<dbReference type="Pfam" id="PF18616">
    <property type="entry name" value="CdiI_3"/>
    <property type="match status" value="1"/>
</dbReference>
<comment type="caution">
    <text evidence="2">The sequence shown here is derived from an EMBL/GenBank/DDBJ whole genome shotgun (WGS) entry which is preliminary data.</text>
</comment>
<reference evidence="3" key="1">
    <citation type="journal article" date="2019" name="Int. J. Syst. Evol. Microbiol.">
        <title>The Global Catalogue of Microorganisms (GCM) 10K type strain sequencing project: providing services to taxonomists for standard genome sequencing and annotation.</title>
        <authorList>
            <consortium name="The Broad Institute Genomics Platform"/>
            <consortium name="The Broad Institute Genome Sequencing Center for Infectious Disease"/>
            <person name="Wu L."/>
            <person name="Ma J."/>
        </authorList>
    </citation>
    <scope>NUCLEOTIDE SEQUENCE [LARGE SCALE GENOMIC DNA]</scope>
    <source>
        <strain evidence="3">CCM 3243</strain>
    </source>
</reference>
<organism evidence="2 3">
    <name type="scientific">Streptomyces flavovirens</name>
    <dbReference type="NCBI Taxonomy" id="52258"/>
    <lineage>
        <taxon>Bacteria</taxon>
        <taxon>Bacillati</taxon>
        <taxon>Actinomycetota</taxon>
        <taxon>Actinomycetes</taxon>
        <taxon>Kitasatosporales</taxon>
        <taxon>Streptomycetaceae</taxon>
        <taxon>Streptomyces</taxon>
    </lineage>
</organism>
<dbReference type="RefSeq" id="WP_200694217.1">
    <property type="nucleotide sequence ID" value="NZ_BAAAYA010000009.1"/>
</dbReference>
<feature type="region of interest" description="Disordered" evidence="1">
    <location>
        <begin position="64"/>
        <end position="101"/>
    </location>
</feature>
<proteinExistence type="predicted"/>
<gene>
    <name evidence="2" type="ORF">ACFO3R_32175</name>
</gene>